<dbReference type="InterPro" id="IPR036928">
    <property type="entry name" value="AS_sf"/>
</dbReference>
<dbReference type="GO" id="GO:0050540">
    <property type="term" value="F:2-aminomuconate deaminase activity"/>
    <property type="evidence" value="ECO:0007669"/>
    <property type="project" value="UniProtKB-EC"/>
</dbReference>
<evidence type="ECO:0000259" key="1">
    <source>
        <dbReference type="Pfam" id="PF01425"/>
    </source>
</evidence>
<name>A0A6S7ALZ4_9BURK</name>
<evidence type="ECO:0000313" key="2">
    <source>
        <dbReference type="EMBL" id="CAB3738049.1"/>
    </source>
</evidence>
<keyword evidence="2" id="KW-0378">Hydrolase</keyword>
<accession>A0A6S7ALZ4</accession>
<dbReference type="EMBL" id="CADIJO010000030">
    <property type="protein sequence ID" value="CAB3738049.1"/>
    <property type="molecule type" value="Genomic_DNA"/>
</dbReference>
<dbReference type="Pfam" id="PF01425">
    <property type="entry name" value="Amidase"/>
    <property type="match status" value="2"/>
</dbReference>
<dbReference type="Proteomes" id="UP000494111">
    <property type="component" value="Unassembled WGS sequence"/>
</dbReference>
<feature type="domain" description="Amidase" evidence="1">
    <location>
        <begin position="40"/>
        <end position="248"/>
    </location>
</feature>
<dbReference type="Gene3D" id="3.90.1300.10">
    <property type="entry name" value="Amidase signature (AS) domain"/>
    <property type="match status" value="1"/>
</dbReference>
<organism evidence="2 3">
    <name type="scientific">Achromobacter deleyi</name>
    <dbReference type="NCBI Taxonomy" id="1353891"/>
    <lineage>
        <taxon>Bacteria</taxon>
        <taxon>Pseudomonadati</taxon>
        <taxon>Pseudomonadota</taxon>
        <taxon>Betaproteobacteria</taxon>
        <taxon>Burkholderiales</taxon>
        <taxon>Alcaligenaceae</taxon>
        <taxon>Achromobacter</taxon>
    </lineage>
</organism>
<dbReference type="SUPFAM" id="SSF75304">
    <property type="entry name" value="Amidase signature (AS) enzymes"/>
    <property type="match status" value="1"/>
</dbReference>
<sequence>MNPQHPPRPTLAVEPGFFAGRTLADLQDAMRQGALSAEALVRHAGAAIERLNPQLNAFVHVDIDAALATARALDDERAQGRVRGPLHGIPVAIKDNVDTADMPTTMGAAHFLGHRPAADADCVALLRAAGAIVIGKTLTHEFAYGPTGDRSVQGASRNPWRTTQITGGSSAGSAAAVASGMVPVALGTDTGGSVRVPSALCGLVGFKPTHGRVSAQGLFPLSPSIEDAGVLANTVQDAQAFMQALSGGAIGAFADAANPGLAAPRMMWVPNAPFAIDEAAVTACVRAAALRFLGASDDAGLQDGAEVTRHARALQGALGAIQRSEAYAVHAERVEDEPEKFDPEVLERLRASRPVQGWEYVRAINTRTRLRAVFAEIFERVDVLALPTVAITAPALQQRSVAGPGSAGVRETLLGLTNPWNLLGLPAIALPAGFVDGMPVSLQLVAAEGSDARLLALAAQRWQPPA</sequence>
<dbReference type="InterPro" id="IPR023631">
    <property type="entry name" value="Amidase_dom"/>
</dbReference>
<gene>
    <name evidence="2" type="primary">cnbH_3</name>
    <name evidence="2" type="ORF">LMG3458_05483</name>
</gene>
<proteinExistence type="predicted"/>
<dbReference type="PANTHER" id="PTHR11895">
    <property type="entry name" value="TRANSAMIDASE"/>
    <property type="match status" value="1"/>
</dbReference>
<protein>
    <submittedName>
        <fullName evidence="2">2-amino-5-chloromuconic acid deaminase</fullName>
        <ecNumber evidence="2">3.5.99.5</ecNumber>
    </submittedName>
</protein>
<dbReference type="PANTHER" id="PTHR11895:SF176">
    <property type="entry name" value="AMIDASE AMID-RELATED"/>
    <property type="match status" value="1"/>
</dbReference>
<dbReference type="RefSeq" id="WP_175193878.1">
    <property type="nucleotide sequence ID" value="NZ_CADIJO010000030.1"/>
</dbReference>
<feature type="domain" description="Amidase" evidence="1">
    <location>
        <begin position="356"/>
        <end position="455"/>
    </location>
</feature>
<evidence type="ECO:0000313" key="3">
    <source>
        <dbReference type="Proteomes" id="UP000494111"/>
    </source>
</evidence>
<reference evidence="2 3" key="1">
    <citation type="submission" date="2020-04" db="EMBL/GenBank/DDBJ databases">
        <authorList>
            <person name="De Canck E."/>
        </authorList>
    </citation>
    <scope>NUCLEOTIDE SEQUENCE [LARGE SCALE GENOMIC DNA]</scope>
    <source>
        <strain evidence="2 3">LMG 3458</strain>
    </source>
</reference>
<dbReference type="InterPro" id="IPR000120">
    <property type="entry name" value="Amidase"/>
</dbReference>
<dbReference type="EC" id="3.5.99.5" evidence="2"/>
<dbReference type="AlphaFoldDB" id="A0A6S7ALZ4"/>